<dbReference type="EMBL" id="JRNJ01000101">
    <property type="protein sequence ID" value="KGF25200.1"/>
    <property type="molecule type" value="Genomic_DNA"/>
</dbReference>
<organism evidence="1 2">
    <name type="scientific">Prevotella histicola JCM 15637 = DNF00424</name>
    <dbReference type="NCBI Taxonomy" id="1236504"/>
    <lineage>
        <taxon>Bacteria</taxon>
        <taxon>Pseudomonadati</taxon>
        <taxon>Bacteroidota</taxon>
        <taxon>Bacteroidia</taxon>
        <taxon>Bacteroidales</taxon>
        <taxon>Prevotellaceae</taxon>
        <taxon>Prevotella</taxon>
    </lineage>
</organism>
<comment type="caution">
    <text evidence="1">The sequence shown here is derived from an EMBL/GenBank/DDBJ whole genome shotgun (WGS) entry which is preliminary data.</text>
</comment>
<dbReference type="Proteomes" id="UP000029533">
    <property type="component" value="Unassembled WGS sequence"/>
</dbReference>
<gene>
    <name evidence="1" type="ORF">HMPREF2132_10440</name>
</gene>
<sequence length="106" mass="11736">MRWQSDLSGDLHKLSVPTSGGTYKLRCTNYTKLRFASITHDNSTVGIGKDAEIIAYHITTKWSDVALENNILTIEVSPNTTGRVRRLVVRVSAGDAFDQIVVTQSK</sequence>
<evidence type="ECO:0008006" key="3">
    <source>
        <dbReference type="Google" id="ProtNLM"/>
    </source>
</evidence>
<proteinExistence type="predicted"/>
<protein>
    <recommendedName>
        <fullName evidence="3">BACON domain-containing protein</fullName>
    </recommendedName>
</protein>
<evidence type="ECO:0000313" key="1">
    <source>
        <dbReference type="EMBL" id="KGF25200.1"/>
    </source>
</evidence>
<reference evidence="1 2" key="1">
    <citation type="submission" date="2014-07" db="EMBL/GenBank/DDBJ databases">
        <authorList>
            <person name="McCorrison J."/>
            <person name="Sanka R."/>
            <person name="Torralba M."/>
            <person name="Gillis M."/>
            <person name="Haft D.H."/>
            <person name="Methe B."/>
            <person name="Sutton G."/>
            <person name="Nelson K.E."/>
        </authorList>
    </citation>
    <scope>NUCLEOTIDE SEQUENCE [LARGE SCALE GENOMIC DNA]</scope>
    <source>
        <strain evidence="1 2">DNF00424</strain>
    </source>
</reference>
<name>A0AAW3FDS1_9BACT</name>
<dbReference type="AlphaFoldDB" id="A0AAW3FDS1"/>
<evidence type="ECO:0000313" key="2">
    <source>
        <dbReference type="Proteomes" id="UP000029533"/>
    </source>
</evidence>
<accession>A0AAW3FDS1</accession>